<comment type="caution">
    <text evidence="1">The sequence shown here is derived from an EMBL/GenBank/DDBJ whole genome shotgun (WGS) entry which is preliminary data.</text>
</comment>
<gene>
    <name evidence="1" type="ORF">Ciccas_000780</name>
</gene>
<dbReference type="AlphaFoldDB" id="A0ABD2QM88"/>
<organism evidence="1 2">
    <name type="scientific">Cichlidogyrus casuarinus</name>
    <dbReference type="NCBI Taxonomy" id="1844966"/>
    <lineage>
        <taxon>Eukaryota</taxon>
        <taxon>Metazoa</taxon>
        <taxon>Spiralia</taxon>
        <taxon>Lophotrochozoa</taxon>
        <taxon>Platyhelminthes</taxon>
        <taxon>Monogenea</taxon>
        <taxon>Monopisthocotylea</taxon>
        <taxon>Dactylogyridea</taxon>
        <taxon>Ancyrocephalidae</taxon>
        <taxon>Cichlidogyrus</taxon>
    </lineage>
</organism>
<reference evidence="1 2" key="1">
    <citation type="submission" date="2024-11" db="EMBL/GenBank/DDBJ databases">
        <title>Adaptive evolution of stress response genes in parasites aligns with host niche diversity.</title>
        <authorList>
            <person name="Hahn C."/>
            <person name="Resl P."/>
        </authorList>
    </citation>
    <scope>NUCLEOTIDE SEQUENCE [LARGE SCALE GENOMIC DNA]</scope>
    <source>
        <strain evidence="1">EGGRZ-B1_66</strain>
        <tissue evidence="1">Body</tissue>
    </source>
</reference>
<dbReference type="EMBL" id="JBJKFK010000045">
    <property type="protein sequence ID" value="KAL3320548.1"/>
    <property type="molecule type" value="Genomic_DNA"/>
</dbReference>
<evidence type="ECO:0000313" key="2">
    <source>
        <dbReference type="Proteomes" id="UP001626550"/>
    </source>
</evidence>
<evidence type="ECO:0000313" key="1">
    <source>
        <dbReference type="EMBL" id="KAL3320548.1"/>
    </source>
</evidence>
<name>A0ABD2QM88_9PLAT</name>
<accession>A0ABD2QM88</accession>
<keyword evidence="2" id="KW-1185">Reference proteome</keyword>
<protein>
    <submittedName>
        <fullName evidence="1">Uncharacterized protein</fullName>
    </submittedName>
</protein>
<sequence>MQNRVLEYAQLRLVIEDLIPKTVENWHNTVLITSSLFPQEIMQKFRDLDGQMKNPSLEHQDKAFHLEQVIKFLVKTYEMDKSKEFVEKKEDVKLLASMCIQYTEEPAVLKRKLEQLKKHEVEKIVNVGKCDLSNLIKDLHSLIQNAYNLKNDRESFTLEGMRLHVIAAMLVLLELINLSMVQEEIFMMIFHVLKWSESNPSPKIVIAKNINSFKQAQKHHKELIALAWFTRREMNEKHFLQYQNRGLDNIKAVMLMCLKNLEKLTLDEQHHAALNGTFALQNSGIDMRHVLNLKPNGIEEWTILIQSLKKEAIKDKTDFRALVNAYIAAIDWLYQRFILVRTNGTQLETTVVRSILEACLYSLTIYLEALVNYQQRQRKIKVTSATSYQNTTGNLVQPIEGIQTTALDTQIRDMEISPTPVRRVVFSEPEVQEEKPTFVSTVRNSILFGQGNGASTEDNILEKRTVPTVALNLIFQRYIQESKRKKQQK</sequence>
<dbReference type="Proteomes" id="UP001626550">
    <property type="component" value="Unassembled WGS sequence"/>
</dbReference>
<proteinExistence type="predicted"/>